<dbReference type="AlphaFoldDB" id="A0A1H6W3P3"/>
<sequence>MKESLELPITLRAPNIDEVPANSTVSKRLEERKTANIVEGYILHQKDNNPDHADLGFNFYTEININNSNLWNLIVSLSKEMPEIIAIIFGHEGSELKYGKYSSKEKTLSFLNKYSKEIVADTFIEIGLLFQSENELIEIFVSESKYIKFWGINEESFTQIMNNFNLKQIDDIEFVDEYPKVREPLRLFDETAVETNDLIKMFEKEFI</sequence>
<dbReference type="OrthoDB" id="645580at2"/>
<name>A0A1H6W3P3_9FLAO</name>
<dbReference type="Proteomes" id="UP000199702">
    <property type="component" value="Unassembled WGS sequence"/>
</dbReference>
<dbReference type="RefSeq" id="WP_091313620.1">
    <property type="nucleotide sequence ID" value="NZ_CBCSJU010000001.1"/>
</dbReference>
<reference evidence="2" key="1">
    <citation type="submission" date="2016-10" db="EMBL/GenBank/DDBJ databases">
        <authorList>
            <person name="Varghese N."/>
            <person name="Submissions S."/>
        </authorList>
    </citation>
    <scope>NUCLEOTIDE SEQUENCE [LARGE SCALE GENOMIC DNA]</scope>
    <source>
        <strain evidence="2">DSM 17934</strain>
    </source>
</reference>
<keyword evidence="2" id="KW-1185">Reference proteome</keyword>
<evidence type="ECO:0000313" key="2">
    <source>
        <dbReference type="Proteomes" id="UP000199702"/>
    </source>
</evidence>
<organism evidence="1 2">
    <name type="scientific">Flavobacterium terrigena</name>
    <dbReference type="NCBI Taxonomy" id="402734"/>
    <lineage>
        <taxon>Bacteria</taxon>
        <taxon>Pseudomonadati</taxon>
        <taxon>Bacteroidota</taxon>
        <taxon>Flavobacteriia</taxon>
        <taxon>Flavobacteriales</taxon>
        <taxon>Flavobacteriaceae</taxon>
        <taxon>Flavobacterium</taxon>
    </lineage>
</organism>
<evidence type="ECO:0000313" key="1">
    <source>
        <dbReference type="EMBL" id="SEJ09884.1"/>
    </source>
</evidence>
<dbReference type="STRING" id="402734.SAMN05660918_2361"/>
<protein>
    <submittedName>
        <fullName evidence="1">Uncharacterized protein</fullName>
    </submittedName>
</protein>
<proteinExistence type="predicted"/>
<gene>
    <name evidence="1" type="ORF">SAMN05660918_2361</name>
</gene>
<dbReference type="EMBL" id="FNYA01000006">
    <property type="protein sequence ID" value="SEJ09884.1"/>
    <property type="molecule type" value="Genomic_DNA"/>
</dbReference>
<accession>A0A1H6W3P3</accession>